<dbReference type="InterPro" id="IPR002173">
    <property type="entry name" value="Carboh/pur_kinase_PfkB_CS"/>
</dbReference>
<name>A0A5R9JGM5_9PROT</name>
<dbReference type="GO" id="GO:0016301">
    <property type="term" value="F:kinase activity"/>
    <property type="evidence" value="ECO:0007669"/>
    <property type="project" value="UniProtKB-KW"/>
</dbReference>
<evidence type="ECO:0000259" key="3">
    <source>
        <dbReference type="Pfam" id="PF00294"/>
    </source>
</evidence>
<dbReference type="PROSITE" id="PS00584">
    <property type="entry name" value="PFKB_KINASES_2"/>
    <property type="match status" value="1"/>
</dbReference>
<evidence type="ECO:0000313" key="5">
    <source>
        <dbReference type="Proteomes" id="UP000305654"/>
    </source>
</evidence>
<reference evidence="4 5" key="1">
    <citation type="submission" date="2019-05" db="EMBL/GenBank/DDBJ databases">
        <authorList>
            <person name="Pankratov T."/>
            <person name="Grouzdev D."/>
        </authorList>
    </citation>
    <scope>NUCLEOTIDE SEQUENCE [LARGE SCALE GENOMIC DNA]</scope>
    <source>
        <strain evidence="4 5">KEBCLARHB70R</strain>
    </source>
</reference>
<proteinExistence type="predicted"/>
<keyword evidence="1" id="KW-0808">Transferase</keyword>
<protein>
    <submittedName>
        <fullName evidence="4">Carbohydrate kinase family protein</fullName>
    </submittedName>
</protein>
<evidence type="ECO:0000256" key="2">
    <source>
        <dbReference type="ARBA" id="ARBA00022777"/>
    </source>
</evidence>
<dbReference type="Proteomes" id="UP000305654">
    <property type="component" value="Unassembled WGS sequence"/>
</dbReference>
<dbReference type="OrthoDB" id="9792663at2"/>
<dbReference type="InterPro" id="IPR029056">
    <property type="entry name" value="Ribokinase-like"/>
</dbReference>
<dbReference type="Gene3D" id="3.40.1190.20">
    <property type="match status" value="1"/>
</dbReference>
<dbReference type="EMBL" id="VCDI01000001">
    <property type="protein sequence ID" value="TLU74576.1"/>
    <property type="molecule type" value="Genomic_DNA"/>
</dbReference>
<comment type="caution">
    <text evidence="4">The sequence shown here is derived from an EMBL/GenBank/DDBJ whole genome shotgun (WGS) entry which is preliminary data.</text>
</comment>
<dbReference type="PANTHER" id="PTHR47098:SF2">
    <property type="entry name" value="PROTEIN MAK32"/>
    <property type="match status" value="1"/>
</dbReference>
<dbReference type="Pfam" id="PF00294">
    <property type="entry name" value="PfkB"/>
    <property type="match status" value="1"/>
</dbReference>
<dbReference type="RefSeq" id="WP_138324825.1">
    <property type="nucleotide sequence ID" value="NZ_VCDI01000001.1"/>
</dbReference>
<dbReference type="PANTHER" id="PTHR47098">
    <property type="entry name" value="PROTEIN MAK32"/>
    <property type="match status" value="1"/>
</dbReference>
<keyword evidence="2 4" id="KW-0418">Kinase</keyword>
<dbReference type="SUPFAM" id="SSF53613">
    <property type="entry name" value="Ribokinase-like"/>
    <property type="match status" value="1"/>
</dbReference>
<dbReference type="AlphaFoldDB" id="A0A5R9JGM5"/>
<feature type="domain" description="Carbohydrate kinase PfkB" evidence="3">
    <location>
        <begin position="150"/>
        <end position="288"/>
    </location>
</feature>
<organism evidence="4 5">
    <name type="scientific">Lichenicoccus roseus</name>
    <dbReference type="NCBI Taxonomy" id="2683649"/>
    <lineage>
        <taxon>Bacteria</taxon>
        <taxon>Pseudomonadati</taxon>
        <taxon>Pseudomonadota</taxon>
        <taxon>Alphaproteobacteria</taxon>
        <taxon>Acetobacterales</taxon>
        <taxon>Acetobacteraceae</taxon>
        <taxon>Lichenicoccus</taxon>
    </lineage>
</organism>
<gene>
    <name evidence="4" type="ORF">FE263_05270</name>
</gene>
<evidence type="ECO:0000313" key="4">
    <source>
        <dbReference type="EMBL" id="TLU74576.1"/>
    </source>
</evidence>
<evidence type="ECO:0000256" key="1">
    <source>
        <dbReference type="ARBA" id="ARBA00022679"/>
    </source>
</evidence>
<sequence length="315" mass="33636">MSGDGVVPPPPRLVCCGNLSIDDMVHPDGSSHPGCTGGDALFGALGARLVLPETQMLAPVGCDLPQAMQHAILAAGFAEAGLPRRSRPTLHNRIVYRTYDQREVELLSSEDDFDVLSPYASDIPESFRAAEAFMILAMTLQAQRDLVAGLRRQGQALLALDPQEEYIDGHVDEILDLVAQVDLFMPSLDEVRRLLGHVDAPRAARQFAKLGPGRIVIKMGAQGSLTHDRLTDRDVLMPACPVDLVDTTGGGDAFCSAFVASLVQVPDDLVRASASGATAASFAISDFGIAGLQAADPRLFSGRRDKLMQSVAYTE</sequence>
<accession>A0A5R9JGM5</accession>
<dbReference type="InterPro" id="IPR011611">
    <property type="entry name" value="PfkB_dom"/>
</dbReference>
<keyword evidence="5" id="KW-1185">Reference proteome</keyword>